<name>A0AA40BVF2_9PEZI</name>
<sequence>MASFSTSLAPFEDPEPEPESKREPGHTDDAYKPSSFDDQDTHDGQSTDNSIDISNQQQSTDSQSLPHTRTSNPQDPTDTMVFGSSILPGIILVMSRITRPDLISPTAYTTWYEGIHIPDILNITPIESAYRYIANQPAQVDFPFSAIYPIQNEGFSLLTNPNSTWWHVPITSDTLPIASHSIFDLAQFSFVSYRSLLSVGKAPSKDTGAYPYVTYTTIPVPARGKPDHSALISAASAAFKSPRPVRSTLFRWEFKAASNDGASAPVNPPYLVIHEFAAQPKGTPTPYSISRKLGDLSVMF</sequence>
<feature type="compositionally biased region" description="Polar residues" evidence="1">
    <location>
        <begin position="46"/>
        <end position="77"/>
    </location>
</feature>
<evidence type="ECO:0000313" key="3">
    <source>
        <dbReference type="Proteomes" id="UP001174934"/>
    </source>
</evidence>
<reference evidence="2" key="1">
    <citation type="submission" date="2023-06" db="EMBL/GenBank/DDBJ databases">
        <title>Genome-scale phylogeny and comparative genomics of the fungal order Sordariales.</title>
        <authorList>
            <consortium name="Lawrence Berkeley National Laboratory"/>
            <person name="Hensen N."/>
            <person name="Bonometti L."/>
            <person name="Westerberg I."/>
            <person name="Brannstrom I.O."/>
            <person name="Guillou S."/>
            <person name="Cros-Aarteil S."/>
            <person name="Calhoun S."/>
            <person name="Haridas S."/>
            <person name="Kuo A."/>
            <person name="Mondo S."/>
            <person name="Pangilinan J."/>
            <person name="Riley R."/>
            <person name="LaButti K."/>
            <person name="Andreopoulos B."/>
            <person name="Lipzen A."/>
            <person name="Chen C."/>
            <person name="Yanf M."/>
            <person name="Daum C."/>
            <person name="Ng V."/>
            <person name="Clum A."/>
            <person name="Steindorff A."/>
            <person name="Ohm R."/>
            <person name="Martin F."/>
            <person name="Silar P."/>
            <person name="Natvig D."/>
            <person name="Lalanne C."/>
            <person name="Gautier V."/>
            <person name="Ament-velasquez S.L."/>
            <person name="Kruys A."/>
            <person name="Hutchinson M.I."/>
            <person name="Powell A.J."/>
            <person name="Barry K."/>
            <person name="Miller A.N."/>
            <person name="Grigoriev I.V."/>
            <person name="Debuchy R."/>
            <person name="Gladieux P."/>
            <person name="Thoren M.H."/>
            <person name="Johannesson H."/>
        </authorList>
    </citation>
    <scope>NUCLEOTIDE SEQUENCE</scope>
    <source>
        <strain evidence="2">SMH3391-2</strain>
    </source>
</reference>
<feature type="compositionally biased region" description="Basic and acidic residues" evidence="1">
    <location>
        <begin position="18"/>
        <end position="31"/>
    </location>
</feature>
<proteinExistence type="predicted"/>
<feature type="region of interest" description="Disordered" evidence="1">
    <location>
        <begin position="1"/>
        <end position="80"/>
    </location>
</feature>
<organism evidence="2 3">
    <name type="scientific">Bombardia bombarda</name>
    <dbReference type="NCBI Taxonomy" id="252184"/>
    <lineage>
        <taxon>Eukaryota</taxon>
        <taxon>Fungi</taxon>
        <taxon>Dikarya</taxon>
        <taxon>Ascomycota</taxon>
        <taxon>Pezizomycotina</taxon>
        <taxon>Sordariomycetes</taxon>
        <taxon>Sordariomycetidae</taxon>
        <taxon>Sordariales</taxon>
        <taxon>Lasiosphaeriaceae</taxon>
        <taxon>Bombardia</taxon>
    </lineage>
</organism>
<evidence type="ECO:0000256" key="1">
    <source>
        <dbReference type="SAM" id="MobiDB-lite"/>
    </source>
</evidence>
<evidence type="ECO:0000313" key="2">
    <source>
        <dbReference type="EMBL" id="KAK0615065.1"/>
    </source>
</evidence>
<dbReference type="AlphaFoldDB" id="A0AA40BVF2"/>
<dbReference type="Proteomes" id="UP001174934">
    <property type="component" value="Unassembled WGS sequence"/>
</dbReference>
<gene>
    <name evidence="2" type="ORF">B0T17DRAFT_510877</name>
</gene>
<dbReference type="EMBL" id="JAULSR010000007">
    <property type="protein sequence ID" value="KAK0615065.1"/>
    <property type="molecule type" value="Genomic_DNA"/>
</dbReference>
<accession>A0AA40BVF2</accession>
<comment type="caution">
    <text evidence="2">The sequence shown here is derived from an EMBL/GenBank/DDBJ whole genome shotgun (WGS) entry which is preliminary data.</text>
</comment>
<protein>
    <submittedName>
        <fullName evidence="2">Uncharacterized protein</fullName>
    </submittedName>
</protein>
<keyword evidence="3" id="KW-1185">Reference proteome</keyword>